<feature type="transmembrane region" description="Helical" evidence="5">
    <location>
        <begin position="179"/>
        <end position="200"/>
    </location>
</feature>
<comment type="subcellular location">
    <subcellularLocation>
        <location evidence="1">Cell membrane</location>
        <topology evidence="1">Multi-pass membrane protein</topology>
    </subcellularLocation>
</comment>
<evidence type="ECO:0000256" key="3">
    <source>
        <dbReference type="ARBA" id="ARBA00022989"/>
    </source>
</evidence>
<evidence type="ECO:0000256" key="5">
    <source>
        <dbReference type="SAM" id="Phobius"/>
    </source>
</evidence>
<evidence type="ECO:0000313" key="8">
    <source>
        <dbReference type="Proteomes" id="UP001501004"/>
    </source>
</evidence>
<evidence type="ECO:0000313" key="7">
    <source>
        <dbReference type="EMBL" id="GAA3728910.1"/>
    </source>
</evidence>
<accession>A0ABP7F0J1</accession>
<evidence type="ECO:0000256" key="4">
    <source>
        <dbReference type="ARBA" id="ARBA00023136"/>
    </source>
</evidence>
<dbReference type="Proteomes" id="UP001501004">
    <property type="component" value="Unassembled WGS sequence"/>
</dbReference>
<dbReference type="InterPro" id="IPR051788">
    <property type="entry name" value="MFS_Transporter"/>
</dbReference>
<feature type="transmembrane region" description="Helical" evidence="5">
    <location>
        <begin position="234"/>
        <end position="252"/>
    </location>
</feature>
<feature type="domain" description="Major facilitator superfamily (MFS) profile" evidence="6">
    <location>
        <begin position="20"/>
        <end position="411"/>
    </location>
</feature>
<keyword evidence="2 5" id="KW-0812">Transmembrane</keyword>
<feature type="transmembrane region" description="Helical" evidence="5">
    <location>
        <begin position="385"/>
        <end position="406"/>
    </location>
</feature>
<dbReference type="RefSeq" id="WP_344752832.1">
    <property type="nucleotide sequence ID" value="NZ_BAABAE010000001.1"/>
</dbReference>
<evidence type="ECO:0000259" key="6">
    <source>
        <dbReference type="PROSITE" id="PS50850"/>
    </source>
</evidence>
<feature type="transmembrane region" description="Helical" evidence="5">
    <location>
        <begin position="272"/>
        <end position="289"/>
    </location>
</feature>
<dbReference type="SUPFAM" id="SSF103473">
    <property type="entry name" value="MFS general substrate transporter"/>
    <property type="match status" value="1"/>
</dbReference>
<name>A0ABP7F0J1_9MICO</name>
<feature type="transmembrane region" description="Helical" evidence="5">
    <location>
        <begin position="329"/>
        <end position="348"/>
    </location>
</feature>
<dbReference type="InterPro" id="IPR036259">
    <property type="entry name" value="MFS_trans_sf"/>
</dbReference>
<keyword evidence="4 5" id="KW-0472">Membrane</keyword>
<protein>
    <submittedName>
        <fullName evidence="7">MFS transporter</fullName>
    </submittedName>
</protein>
<dbReference type="PANTHER" id="PTHR23514:SF13">
    <property type="entry name" value="INNER MEMBRANE PROTEIN YBJJ"/>
    <property type="match status" value="1"/>
</dbReference>
<dbReference type="InterPro" id="IPR020846">
    <property type="entry name" value="MFS_dom"/>
</dbReference>
<feature type="transmembrane region" description="Helical" evidence="5">
    <location>
        <begin position="90"/>
        <end position="109"/>
    </location>
</feature>
<dbReference type="PANTHER" id="PTHR23514">
    <property type="entry name" value="BYPASS OF STOP CODON PROTEIN 6"/>
    <property type="match status" value="1"/>
</dbReference>
<feature type="transmembrane region" description="Helical" evidence="5">
    <location>
        <begin position="151"/>
        <end position="173"/>
    </location>
</feature>
<reference evidence="8" key="1">
    <citation type="journal article" date="2019" name="Int. J. Syst. Evol. Microbiol.">
        <title>The Global Catalogue of Microorganisms (GCM) 10K type strain sequencing project: providing services to taxonomists for standard genome sequencing and annotation.</title>
        <authorList>
            <consortium name="The Broad Institute Genomics Platform"/>
            <consortium name="The Broad Institute Genome Sequencing Center for Infectious Disease"/>
            <person name="Wu L."/>
            <person name="Ma J."/>
        </authorList>
    </citation>
    <scope>NUCLEOTIDE SEQUENCE [LARGE SCALE GENOMIC DNA]</scope>
    <source>
        <strain evidence="8">JCM 16949</strain>
    </source>
</reference>
<dbReference type="EMBL" id="BAABAE010000001">
    <property type="protein sequence ID" value="GAA3728910.1"/>
    <property type="molecule type" value="Genomic_DNA"/>
</dbReference>
<gene>
    <name evidence="7" type="ORF">GCM10022239_02060</name>
</gene>
<evidence type="ECO:0000256" key="2">
    <source>
        <dbReference type="ARBA" id="ARBA00022692"/>
    </source>
</evidence>
<dbReference type="PROSITE" id="PS50850">
    <property type="entry name" value="MFS"/>
    <property type="match status" value="1"/>
</dbReference>
<dbReference type="Pfam" id="PF07690">
    <property type="entry name" value="MFS_1"/>
    <property type="match status" value="1"/>
</dbReference>
<feature type="transmembrane region" description="Helical" evidence="5">
    <location>
        <begin position="63"/>
        <end position="83"/>
    </location>
</feature>
<feature type="transmembrane region" description="Helical" evidence="5">
    <location>
        <begin position="115"/>
        <end position="139"/>
    </location>
</feature>
<comment type="caution">
    <text evidence="7">The sequence shown here is derived from an EMBL/GenBank/DDBJ whole genome shotgun (WGS) entry which is preliminary data.</text>
</comment>
<sequence length="415" mass="43143">MADDSATAPTATYPAGLSRRQVIAWRNGILVIFALCGIGIASWMARTPAIKAELAVTTAEMGILIFAIALGSILGLLSSSHLLARFGARAVMATCFLIAPIGLAIAGLAVTFGQFYWVAFLGLGLFGVGMATCDVAMNLSGAVNERILRRTIMPVFHAFFSFGTMIGAGLGALTELLQVSIALQAVIVSTVMVIAGLAAVRMTQSETILHVPDESGEFVPDGWRTRLAIWKDPRTLFIGLIVLGMAFAEGSANDWLSLAAVEGHGVDRPTGAVVFGIFVTAMTVGRLTGPRVLDRYGRVPVLRASAALAALGLLVFIFVPVLWIAVVGVVLWGLGSALGFPTGMSAAADDPRTAAARVSAVATIGYCAFLVGPPLIGFLGEHFGLLHALLLVLVLIVVAGVASGSARDRTKTPSA</sequence>
<feature type="transmembrane region" description="Helical" evidence="5">
    <location>
        <begin position="23"/>
        <end position="43"/>
    </location>
</feature>
<feature type="transmembrane region" description="Helical" evidence="5">
    <location>
        <begin position="301"/>
        <end position="323"/>
    </location>
</feature>
<feature type="transmembrane region" description="Helical" evidence="5">
    <location>
        <begin position="360"/>
        <end position="379"/>
    </location>
</feature>
<organism evidence="7 8">
    <name type="scientific">Leifsonella bigeumensis</name>
    <dbReference type="NCBI Taxonomy" id="433643"/>
    <lineage>
        <taxon>Bacteria</taxon>
        <taxon>Bacillati</taxon>
        <taxon>Actinomycetota</taxon>
        <taxon>Actinomycetes</taxon>
        <taxon>Micrococcales</taxon>
        <taxon>Microbacteriaceae</taxon>
        <taxon>Leifsonella</taxon>
    </lineage>
</organism>
<evidence type="ECO:0000256" key="1">
    <source>
        <dbReference type="ARBA" id="ARBA00004651"/>
    </source>
</evidence>
<proteinExistence type="predicted"/>
<dbReference type="Gene3D" id="1.20.1250.20">
    <property type="entry name" value="MFS general substrate transporter like domains"/>
    <property type="match status" value="2"/>
</dbReference>
<dbReference type="InterPro" id="IPR011701">
    <property type="entry name" value="MFS"/>
</dbReference>
<keyword evidence="3 5" id="KW-1133">Transmembrane helix</keyword>
<keyword evidence="8" id="KW-1185">Reference proteome</keyword>
<dbReference type="CDD" id="cd17393">
    <property type="entry name" value="MFS_MosC_like"/>
    <property type="match status" value="1"/>
</dbReference>